<dbReference type="GO" id="GO:0004526">
    <property type="term" value="F:ribonuclease P activity"/>
    <property type="evidence" value="ECO:0007669"/>
    <property type="project" value="UniProtKB-UniRule"/>
</dbReference>
<comment type="similarity">
    <text evidence="6">Belongs to the RnpA family.</text>
</comment>
<comment type="catalytic activity">
    <reaction evidence="6">
        <text>Endonucleolytic cleavage of RNA, removing 5'-extranucleotides from tRNA precursor.</text>
        <dbReference type="EC" id="3.1.26.5"/>
    </reaction>
</comment>
<dbReference type="GO" id="GO:0001682">
    <property type="term" value="P:tRNA 5'-leader removal"/>
    <property type="evidence" value="ECO:0007669"/>
    <property type="project" value="UniProtKB-UniRule"/>
</dbReference>
<dbReference type="Pfam" id="PF00825">
    <property type="entry name" value="Ribonuclease_P"/>
    <property type="match status" value="1"/>
</dbReference>
<dbReference type="EMBL" id="LT629765">
    <property type="protein sequence ID" value="SDS70328.1"/>
    <property type="molecule type" value="Genomic_DNA"/>
</dbReference>
<dbReference type="Proteomes" id="UP000182237">
    <property type="component" value="Chromosome I"/>
</dbReference>
<dbReference type="PANTHER" id="PTHR33992:SF1">
    <property type="entry name" value="RIBONUCLEASE P PROTEIN COMPONENT"/>
    <property type="match status" value="1"/>
</dbReference>
<keyword evidence="9" id="KW-1185">Reference proteome</keyword>
<dbReference type="InterPro" id="IPR020568">
    <property type="entry name" value="Ribosomal_Su5_D2-typ_SF"/>
</dbReference>
<organism evidence="8 9">
    <name type="scientific">Corynebacterium timonense</name>
    <dbReference type="NCBI Taxonomy" id="441500"/>
    <lineage>
        <taxon>Bacteria</taxon>
        <taxon>Bacillati</taxon>
        <taxon>Actinomycetota</taxon>
        <taxon>Actinomycetes</taxon>
        <taxon>Mycobacteriales</taxon>
        <taxon>Corynebacteriaceae</taxon>
        <taxon>Corynebacterium</taxon>
    </lineage>
</organism>
<protein>
    <recommendedName>
        <fullName evidence="6 7">Ribonuclease P protein component</fullName>
        <shortName evidence="6">RNase P protein</shortName>
        <shortName evidence="6">RNaseP protein</shortName>
        <ecNumber evidence="6 7">3.1.26.5</ecNumber>
    </recommendedName>
    <alternativeName>
        <fullName evidence="6">Protein C5</fullName>
    </alternativeName>
</protein>
<dbReference type="OrthoDB" id="196964at2"/>
<evidence type="ECO:0000256" key="3">
    <source>
        <dbReference type="ARBA" id="ARBA00022759"/>
    </source>
</evidence>
<dbReference type="RefSeq" id="WP_019193580.1">
    <property type="nucleotide sequence ID" value="NZ_LT629765.1"/>
</dbReference>
<evidence type="ECO:0000256" key="6">
    <source>
        <dbReference type="HAMAP-Rule" id="MF_00227"/>
    </source>
</evidence>
<comment type="function">
    <text evidence="6">RNaseP catalyzes the removal of the 5'-leader sequence from pre-tRNA to produce the mature 5'-terminus. It can also cleave other RNA substrates such as 4.5S RNA. The protein component plays an auxiliary but essential role in vivo by binding to the 5'-leader sequence and broadening the substrate specificity of the ribozyme.</text>
</comment>
<evidence type="ECO:0000256" key="2">
    <source>
        <dbReference type="ARBA" id="ARBA00022722"/>
    </source>
</evidence>
<evidence type="ECO:0000256" key="7">
    <source>
        <dbReference type="NCBIfam" id="TIGR00188"/>
    </source>
</evidence>
<dbReference type="PANTHER" id="PTHR33992">
    <property type="entry name" value="RIBONUCLEASE P PROTEIN COMPONENT"/>
    <property type="match status" value="1"/>
</dbReference>
<dbReference type="STRING" id="1203190.GCA_000312345_00730"/>
<keyword evidence="5 6" id="KW-0694">RNA-binding</keyword>
<dbReference type="InterPro" id="IPR014721">
    <property type="entry name" value="Ribsml_uS5_D2-typ_fold_subgr"/>
</dbReference>
<dbReference type="HAMAP" id="MF_00227">
    <property type="entry name" value="RNase_P"/>
    <property type="match status" value="1"/>
</dbReference>
<proteinExistence type="inferred from homology"/>
<sequence length="121" mass="13104">MLPTHHKLTSSADFRRAMRKGTRAGSATLVVHVTARTDLAITGGPRFGLIVSKQVGNAVTRHAVSRKLRHVCRGDVDMLERAHDVVVRVLPAAATATSGELARDYRSALARALKKQSTKKP</sequence>
<name>A0A1H1UD09_9CORY</name>
<dbReference type="SUPFAM" id="SSF54211">
    <property type="entry name" value="Ribosomal protein S5 domain 2-like"/>
    <property type="match status" value="1"/>
</dbReference>
<accession>A0A1H1UD09</accession>
<dbReference type="GO" id="GO:0042781">
    <property type="term" value="F:3'-tRNA processing endoribonuclease activity"/>
    <property type="evidence" value="ECO:0007669"/>
    <property type="project" value="TreeGrafter"/>
</dbReference>
<dbReference type="AlphaFoldDB" id="A0A1H1UD09"/>
<evidence type="ECO:0000256" key="4">
    <source>
        <dbReference type="ARBA" id="ARBA00022801"/>
    </source>
</evidence>
<evidence type="ECO:0000313" key="9">
    <source>
        <dbReference type="Proteomes" id="UP000182237"/>
    </source>
</evidence>
<evidence type="ECO:0000256" key="1">
    <source>
        <dbReference type="ARBA" id="ARBA00022694"/>
    </source>
</evidence>
<dbReference type="GO" id="GO:0030677">
    <property type="term" value="C:ribonuclease P complex"/>
    <property type="evidence" value="ECO:0007669"/>
    <property type="project" value="TreeGrafter"/>
</dbReference>
<evidence type="ECO:0000313" key="8">
    <source>
        <dbReference type="EMBL" id="SDS70328.1"/>
    </source>
</evidence>
<dbReference type="InterPro" id="IPR000100">
    <property type="entry name" value="RNase_P"/>
</dbReference>
<evidence type="ECO:0000256" key="5">
    <source>
        <dbReference type="ARBA" id="ARBA00022884"/>
    </source>
</evidence>
<reference evidence="8 9" key="1">
    <citation type="submission" date="2016-10" db="EMBL/GenBank/DDBJ databases">
        <authorList>
            <person name="de Groot N.N."/>
        </authorList>
    </citation>
    <scope>NUCLEOTIDE SEQUENCE [LARGE SCALE GENOMIC DNA]</scope>
    <source>
        <strain evidence="8 9">DSM 45434</strain>
    </source>
</reference>
<gene>
    <name evidence="6" type="primary">rnpA</name>
    <name evidence="8" type="ORF">SAMN04488539_2206</name>
</gene>
<dbReference type="Gene3D" id="3.30.230.10">
    <property type="match status" value="1"/>
</dbReference>
<dbReference type="GO" id="GO:0000049">
    <property type="term" value="F:tRNA binding"/>
    <property type="evidence" value="ECO:0007669"/>
    <property type="project" value="UniProtKB-UniRule"/>
</dbReference>
<keyword evidence="3 6" id="KW-0255">Endonuclease</keyword>
<dbReference type="eggNOG" id="COG0594">
    <property type="taxonomic scope" value="Bacteria"/>
</dbReference>
<keyword evidence="4 6" id="KW-0378">Hydrolase</keyword>
<comment type="subunit">
    <text evidence="6">Consists of a catalytic RNA component (M1 or rnpB) and a protein subunit.</text>
</comment>
<keyword evidence="1 6" id="KW-0819">tRNA processing</keyword>
<keyword evidence="2 6" id="KW-0540">Nuclease</keyword>
<dbReference type="EC" id="3.1.26.5" evidence="6 7"/>
<dbReference type="NCBIfam" id="TIGR00188">
    <property type="entry name" value="rnpA"/>
    <property type="match status" value="1"/>
</dbReference>